<protein>
    <recommendedName>
        <fullName evidence="2">histidine kinase</fullName>
        <ecNumber evidence="2">2.7.13.3</ecNumber>
    </recommendedName>
</protein>
<evidence type="ECO:0000256" key="2">
    <source>
        <dbReference type="ARBA" id="ARBA00012438"/>
    </source>
</evidence>
<comment type="catalytic activity">
    <reaction evidence="1">
        <text>ATP + protein L-histidine = ADP + protein N-phospho-L-histidine.</text>
        <dbReference type="EC" id="2.7.13.3"/>
    </reaction>
</comment>
<dbReference type="Gene3D" id="3.30.565.10">
    <property type="entry name" value="Histidine kinase-like ATPase, C-terminal domain"/>
    <property type="match status" value="1"/>
</dbReference>
<keyword evidence="5" id="KW-0812">Transmembrane</keyword>
<dbReference type="Pfam" id="PF06580">
    <property type="entry name" value="His_kinase"/>
    <property type="match status" value="1"/>
</dbReference>
<keyword evidence="3" id="KW-0902">Two-component regulatory system</keyword>
<feature type="domain" description="Histidine kinase/HSP90-like ATPase" evidence="6">
    <location>
        <begin position="472"/>
        <end position="594"/>
    </location>
</feature>
<dbReference type="EMBL" id="JBHLVF010000013">
    <property type="protein sequence ID" value="MFC0392014.1"/>
    <property type="molecule type" value="Genomic_DNA"/>
</dbReference>
<keyword evidence="7" id="KW-0808">Transferase</keyword>
<organism evidence="7 8">
    <name type="scientific">Paenibacillus mendelii</name>
    <dbReference type="NCBI Taxonomy" id="206163"/>
    <lineage>
        <taxon>Bacteria</taxon>
        <taxon>Bacillati</taxon>
        <taxon>Bacillota</taxon>
        <taxon>Bacilli</taxon>
        <taxon>Bacillales</taxon>
        <taxon>Paenibacillaceae</taxon>
        <taxon>Paenibacillus</taxon>
    </lineage>
</organism>
<evidence type="ECO:0000313" key="7">
    <source>
        <dbReference type="EMBL" id="MFC0392014.1"/>
    </source>
</evidence>
<dbReference type="InterPro" id="IPR010559">
    <property type="entry name" value="Sig_transdc_His_kin_internal"/>
</dbReference>
<dbReference type="EC" id="2.7.13.3" evidence="2"/>
<dbReference type="PANTHER" id="PTHR34220">
    <property type="entry name" value="SENSOR HISTIDINE KINASE YPDA"/>
    <property type="match status" value="1"/>
</dbReference>
<evidence type="ECO:0000256" key="3">
    <source>
        <dbReference type="ARBA" id="ARBA00023012"/>
    </source>
</evidence>
<keyword evidence="8" id="KW-1185">Reference proteome</keyword>
<reference evidence="7 8" key="1">
    <citation type="submission" date="2024-09" db="EMBL/GenBank/DDBJ databases">
        <authorList>
            <person name="Sun Q."/>
            <person name="Mori K."/>
        </authorList>
    </citation>
    <scope>NUCLEOTIDE SEQUENCE [LARGE SCALE GENOMIC DNA]</scope>
    <source>
        <strain evidence="7 8">CCM 4839</strain>
    </source>
</reference>
<dbReference type="InterPro" id="IPR003594">
    <property type="entry name" value="HATPase_dom"/>
</dbReference>
<dbReference type="SMART" id="SM00387">
    <property type="entry name" value="HATPase_c"/>
    <property type="match status" value="1"/>
</dbReference>
<keyword evidence="5" id="KW-0472">Membrane</keyword>
<evidence type="ECO:0000259" key="6">
    <source>
        <dbReference type="SMART" id="SM00387"/>
    </source>
</evidence>
<dbReference type="InterPro" id="IPR050640">
    <property type="entry name" value="Bact_2-comp_sensor_kinase"/>
</dbReference>
<dbReference type="Proteomes" id="UP001589818">
    <property type="component" value="Unassembled WGS sequence"/>
</dbReference>
<comment type="caution">
    <text evidence="7">The sequence shown here is derived from an EMBL/GenBank/DDBJ whole genome shotgun (WGS) entry which is preliminary data.</text>
</comment>
<dbReference type="GO" id="GO:0004673">
    <property type="term" value="F:protein histidine kinase activity"/>
    <property type="evidence" value="ECO:0007669"/>
    <property type="project" value="UniProtKB-EC"/>
</dbReference>
<keyword evidence="5" id="KW-1133">Transmembrane helix</keyword>
<accession>A0ABV6J800</accession>
<keyword evidence="4" id="KW-0175">Coiled coil</keyword>
<sequence length="598" mass="67493">MAFYRRLSIRSQLSFIAVSIAAVMLFIIMITYIQMSGIIGSNNDQYTKDMMAQIKQTVYSNKDVIDRLMTNIAYNNDVQNYLTEPDIVQIYEYSKRISSLFINMRTLKEGILDIVIHGEDGRWYDLYGGKKWTGPFASMISPKDAIHYFGLQNFGDAYQTENGILVGMKIKSFQSGDRFNSVIGTLFFVIDPTALIGESGSITNQLATESFLVDRDNKIISSSNPEEVGSEMDVTIANETSPGKPRNMTVNGQTYVVQTEDLPEISSMIVSMIPVAELLRDIQKIRKLELAVFIFGAIIMFALFMLIINNVLLPLKKLMSFISNIKRGDLKKLKNRIHLQGYAEITVMSNELNSMLDEVDNLTHQLLETNAMLYEAELEKNKSELSFLRSQINPHFLYNTLEMIKGMAAVKGVNEIREIAKSLGQIFRYSIKGGDMVSLRTEMGIIESYMYIQQIRFGDRFRVRYEVSGEALDCQIPKMILQPIVENAVFHGLETKDEQGTLVIRSVVNEKMELVITVEDDGLGITPGRLEYIRNALTERRQDIRNRDDAQATSIGLANVNNRIKLTFGSAYGLEIDSTVGEGTQIQLVMPARGTLNV</sequence>
<evidence type="ECO:0000256" key="5">
    <source>
        <dbReference type="SAM" id="Phobius"/>
    </source>
</evidence>
<gene>
    <name evidence="7" type="ORF">ACFFJ8_11640</name>
</gene>
<dbReference type="InterPro" id="IPR036890">
    <property type="entry name" value="HATPase_C_sf"/>
</dbReference>
<name>A0ABV6J800_9BACL</name>
<keyword evidence="7" id="KW-0418">Kinase</keyword>
<proteinExistence type="predicted"/>
<evidence type="ECO:0000256" key="1">
    <source>
        <dbReference type="ARBA" id="ARBA00000085"/>
    </source>
</evidence>
<evidence type="ECO:0000256" key="4">
    <source>
        <dbReference type="SAM" id="Coils"/>
    </source>
</evidence>
<evidence type="ECO:0000313" key="8">
    <source>
        <dbReference type="Proteomes" id="UP001589818"/>
    </source>
</evidence>
<dbReference type="Pfam" id="PF02518">
    <property type="entry name" value="HATPase_c"/>
    <property type="match status" value="1"/>
</dbReference>
<feature type="transmembrane region" description="Helical" evidence="5">
    <location>
        <begin position="290"/>
        <end position="313"/>
    </location>
</feature>
<dbReference type="PRINTS" id="PR00344">
    <property type="entry name" value="BCTRLSENSOR"/>
</dbReference>
<feature type="coiled-coil region" evidence="4">
    <location>
        <begin position="345"/>
        <end position="384"/>
    </location>
</feature>
<dbReference type="PANTHER" id="PTHR34220:SF7">
    <property type="entry name" value="SENSOR HISTIDINE KINASE YPDA"/>
    <property type="match status" value="1"/>
</dbReference>
<dbReference type="SUPFAM" id="SSF55874">
    <property type="entry name" value="ATPase domain of HSP90 chaperone/DNA topoisomerase II/histidine kinase"/>
    <property type="match status" value="1"/>
</dbReference>
<feature type="transmembrane region" description="Helical" evidence="5">
    <location>
        <begin position="12"/>
        <end position="33"/>
    </location>
</feature>
<dbReference type="Gene3D" id="6.10.340.10">
    <property type="match status" value="1"/>
</dbReference>
<dbReference type="RefSeq" id="WP_204820360.1">
    <property type="nucleotide sequence ID" value="NZ_JANHOF010000007.1"/>
</dbReference>
<dbReference type="InterPro" id="IPR004358">
    <property type="entry name" value="Sig_transdc_His_kin-like_C"/>
</dbReference>